<dbReference type="Gene3D" id="3.10.100.10">
    <property type="entry name" value="Mannose-Binding Protein A, subunit A"/>
    <property type="match status" value="1"/>
</dbReference>
<dbReference type="InterPro" id="IPR050111">
    <property type="entry name" value="C-type_lectin/snaclec_domain"/>
</dbReference>
<dbReference type="SMART" id="SM00034">
    <property type="entry name" value="CLECT"/>
    <property type="match status" value="1"/>
</dbReference>
<dbReference type="CDD" id="cd00037">
    <property type="entry name" value="CLECT"/>
    <property type="match status" value="1"/>
</dbReference>
<dbReference type="Proteomes" id="UP001164746">
    <property type="component" value="Chromosome 10"/>
</dbReference>
<name>A0ABY7F7G0_MYAAR</name>
<dbReference type="InterPro" id="IPR018378">
    <property type="entry name" value="C-type_lectin_CS"/>
</dbReference>
<dbReference type="Pfam" id="PF00024">
    <property type="entry name" value="PAN_1"/>
    <property type="match status" value="1"/>
</dbReference>
<proteinExistence type="predicted"/>
<keyword evidence="1" id="KW-1015">Disulfide bond</keyword>
<dbReference type="InterPro" id="IPR003609">
    <property type="entry name" value="Pan_app"/>
</dbReference>
<dbReference type="InterPro" id="IPR016186">
    <property type="entry name" value="C-type_lectin-like/link_sf"/>
</dbReference>
<dbReference type="InterPro" id="IPR016187">
    <property type="entry name" value="CTDL_fold"/>
</dbReference>
<dbReference type="InterPro" id="IPR001304">
    <property type="entry name" value="C-type_lectin-like"/>
</dbReference>
<dbReference type="InterPro" id="IPR035976">
    <property type="entry name" value="Sushi/SCR/CCP_sf"/>
</dbReference>
<evidence type="ECO:0000313" key="3">
    <source>
        <dbReference type="EMBL" id="WAR16731.1"/>
    </source>
</evidence>
<reference evidence="3" key="1">
    <citation type="submission" date="2022-11" db="EMBL/GenBank/DDBJ databases">
        <title>Centuries of genome instability and evolution in soft-shell clam transmissible cancer (bioRxiv).</title>
        <authorList>
            <person name="Hart S.F.M."/>
            <person name="Yonemitsu M.A."/>
            <person name="Giersch R.M."/>
            <person name="Beal B.F."/>
            <person name="Arriagada G."/>
            <person name="Davis B.W."/>
            <person name="Ostrander E.A."/>
            <person name="Goff S.P."/>
            <person name="Metzger M.J."/>
        </authorList>
    </citation>
    <scope>NUCLEOTIDE SEQUENCE</scope>
    <source>
        <strain evidence="3">MELC-2E11</strain>
        <tissue evidence="3">Siphon/mantle</tissue>
    </source>
</reference>
<dbReference type="SUPFAM" id="SSF57414">
    <property type="entry name" value="Hairpin loop containing domain-like"/>
    <property type="match status" value="1"/>
</dbReference>
<dbReference type="SUPFAM" id="SSF57535">
    <property type="entry name" value="Complement control module/SCR domain"/>
    <property type="match status" value="1"/>
</dbReference>
<protein>
    <submittedName>
        <fullName evidence="3">PGCB-like protein</fullName>
    </submittedName>
</protein>
<sequence length="331" mass="37780">MSEFKGKMEDHFEFGGIANRRRGLQLLAIFISFSSTIATTGFRTSELQFSTKYNVTVPTAFFTQISLEKCWEECTARVACRAFNYYNLYKLCELDILGNLTDVSTSEPFEENGVVYWAKQELLATIPCGSKTCSLGQRCDKDTGACEIKECGPLNVSDDIVVLGNVNKIGSWIRLGCKDDYVPSFTSVECDVGGHWTRHDLTCKRCEADWILFHTSCYRLFPEEVIYEAATSKCELVGAKLVSITSSDEYDFLQRKFSPRDRFWIGANDKEKEGLWKWETNETWSYEHFLENEPNGCTTENCLIMCITNQLTGWADVNCYRNQTYVCKKVA</sequence>
<dbReference type="PROSITE" id="PS50041">
    <property type="entry name" value="C_TYPE_LECTIN_2"/>
    <property type="match status" value="1"/>
</dbReference>
<dbReference type="PROSITE" id="PS00615">
    <property type="entry name" value="C_TYPE_LECTIN_1"/>
    <property type="match status" value="1"/>
</dbReference>
<organism evidence="3 4">
    <name type="scientific">Mya arenaria</name>
    <name type="common">Soft-shell clam</name>
    <dbReference type="NCBI Taxonomy" id="6604"/>
    <lineage>
        <taxon>Eukaryota</taxon>
        <taxon>Metazoa</taxon>
        <taxon>Spiralia</taxon>
        <taxon>Lophotrochozoa</taxon>
        <taxon>Mollusca</taxon>
        <taxon>Bivalvia</taxon>
        <taxon>Autobranchia</taxon>
        <taxon>Heteroconchia</taxon>
        <taxon>Euheterodonta</taxon>
        <taxon>Imparidentia</taxon>
        <taxon>Neoheterodontei</taxon>
        <taxon>Myida</taxon>
        <taxon>Myoidea</taxon>
        <taxon>Myidae</taxon>
        <taxon>Mya</taxon>
    </lineage>
</organism>
<feature type="domain" description="C-type lectin" evidence="2">
    <location>
        <begin position="213"/>
        <end position="328"/>
    </location>
</feature>
<evidence type="ECO:0000313" key="4">
    <source>
        <dbReference type="Proteomes" id="UP001164746"/>
    </source>
</evidence>
<dbReference type="SUPFAM" id="SSF56436">
    <property type="entry name" value="C-type lectin-like"/>
    <property type="match status" value="1"/>
</dbReference>
<gene>
    <name evidence="3" type="ORF">MAR_031325</name>
</gene>
<keyword evidence="4" id="KW-1185">Reference proteome</keyword>
<dbReference type="Pfam" id="PF00059">
    <property type="entry name" value="Lectin_C"/>
    <property type="match status" value="1"/>
</dbReference>
<accession>A0ABY7F7G0</accession>
<evidence type="ECO:0000259" key="2">
    <source>
        <dbReference type="PROSITE" id="PS50041"/>
    </source>
</evidence>
<evidence type="ECO:0000256" key="1">
    <source>
        <dbReference type="ARBA" id="ARBA00023157"/>
    </source>
</evidence>
<dbReference type="PANTHER" id="PTHR22803">
    <property type="entry name" value="MANNOSE, PHOSPHOLIPASE, LECTIN RECEPTOR RELATED"/>
    <property type="match status" value="1"/>
</dbReference>
<dbReference type="EMBL" id="CP111021">
    <property type="protein sequence ID" value="WAR16731.1"/>
    <property type="molecule type" value="Genomic_DNA"/>
</dbReference>